<gene>
    <name evidence="3" type="ORF">PZL22_005874</name>
</gene>
<geneLocation type="plasmid" evidence="3 4">
    <name>pSkuCCBAU71714a</name>
</geneLocation>
<evidence type="ECO:0000256" key="1">
    <source>
        <dbReference type="ARBA" id="ARBA00023152"/>
    </source>
</evidence>
<dbReference type="PANTHER" id="PTHR48100:SF1">
    <property type="entry name" value="HISTIDINE PHOSPHATASE FAMILY PROTEIN-RELATED"/>
    <property type="match status" value="1"/>
</dbReference>
<evidence type="ECO:0000313" key="3">
    <source>
        <dbReference type="EMBL" id="WHS95734.1"/>
    </source>
</evidence>
<dbReference type="EMBL" id="CP120366">
    <property type="protein sequence ID" value="WHS95734.1"/>
    <property type="molecule type" value="Genomic_DNA"/>
</dbReference>
<dbReference type="PROSITE" id="PS00175">
    <property type="entry name" value="PG_MUTASE"/>
    <property type="match status" value="1"/>
</dbReference>
<dbReference type="InterPro" id="IPR001345">
    <property type="entry name" value="PG/BPGM_mutase_AS"/>
</dbReference>
<dbReference type="Gene3D" id="3.40.50.1240">
    <property type="entry name" value="Phosphoglycerate mutase-like"/>
    <property type="match status" value="1"/>
</dbReference>
<dbReference type="CDD" id="cd07067">
    <property type="entry name" value="HP_PGM_like"/>
    <property type="match status" value="1"/>
</dbReference>
<keyword evidence="3" id="KW-0614">Plasmid</keyword>
<keyword evidence="1" id="KW-0324">Glycolysis</keyword>
<dbReference type="Proteomes" id="UP001233264">
    <property type="component" value="Plasmid pSkuCCBAU71714a"/>
</dbReference>
<evidence type="ECO:0000313" key="4">
    <source>
        <dbReference type="Proteomes" id="UP001233264"/>
    </source>
</evidence>
<dbReference type="InterPro" id="IPR050275">
    <property type="entry name" value="PGM_Phosphatase"/>
</dbReference>
<keyword evidence="2" id="KW-0413">Isomerase</keyword>
<protein>
    <submittedName>
        <fullName evidence="3">Histidine phosphatase family protein</fullName>
    </submittedName>
</protein>
<dbReference type="PIRSF" id="PIRSF000709">
    <property type="entry name" value="6PFK_2-Ptase"/>
    <property type="match status" value="1"/>
</dbReference>
<name>A0ABY8TD82_9HYPH</name>
<sequence length="199" mass="21442">MKRIILVRHGESAWNSVRRLQGQADIGLSARGEAQATALRATIEAMRPDHVIASDLLRARHTAALLGYPHAQLSPALREIDVGDWTGRAIGDLMAEDQDAYLGWRAGTYAPRGGERWQEFRDRVTAGLGKAVSIPGERLLVVCHGGVIRALLDGLLGLPPKRIIPVGPASVTVLADKPGGMRLETFNFSPDGPVFDAPD</sequence>
<organism evidence="3 4">
    <name type="scientific">Sinorhizobium kummerowiae</name>
    <dbReference type="NCBI Taxonomy" id="158892"/>
    <lineage>
        <taxon>Bacteria</taxon>
        <taxon>Pseudomonadati</taxon>
        <taxon>Pseudomonadota</taxon>
        <taxon>Alphaproteobacteria</taxon>
        <taxon>Hyphomicrobiales</taxon>
        <taxon>Rhizobiaceae</taxon>
        <taxon>Sinorhizobium/Ensifer group</taxon>
        <taxon>Sinorhizobium</taxon>
    </lineage>
</organism>
<dbReference type="SUPFAM" id="SSF53254">
    <property type="entry name" value="Phosphoglycerate mutase-like"/>
    <property type="match status" value="1"/>
</dbReference>
<reference evidence="3 4" key="1">
    <citation type="submission" date="2023-03" db="EMBL/GenBank/DDBJ databases">
        <authorList>
            <person name="Menendez E."/>
            <person name="Kaur S."/>
            <person name="Flores-Felix J.D."/>
            <person name="diCenzo G.C."/>
            <person name="Peix A."/>
            <person name="Velazquez E."/>
        </authorList>
    </citation>
    <scope>NUCLEOTIDE SEQUENCE [LARGE SCALE GENOMIC DNA]</scope>
    <source>
        <strain evidence="3 4">CCBAU 71714</strain>
        <plasmid evidence="3 4">pSkuCCBAU71714a</plasmid>
    </source>
</reference>
<dbReference type="InterPro" id="IPR013078">
    <property type="entry name" value="His_Pase_superF_clade-1"/>
</dbReference>
<dbReference type="SMART" id="SM00855">
    <property type="entry name" value="PGAM"/>
    <property type="match status" value="1"/>
</dbReference>
<dbReference type="InterPro" id="IPR029033">
    <property type="entry name" value="His_PPase_superfam"/>
</dbReference>
<keyword evidence="4" id="KW-1185">Reference proteome</keyword>
<evidence type="ECO:0000256" key="2">
    <source>
        <dbReference type="ARBA" id="ARBA00023235"/>
    </source>
</evidence>
<dbReference type="PANTHER" id="PTHR48100">
    <property type="entry name" value="BROAD-SPECIFICITY PHOSPHATASE YOR283W-RELATED"/>
    <property type="match status" value="1"/>
</dbReference>
<dbReference type="Pfam" id="PF00300">
    <property type="entry name" value="His_Phos_1"/>
    <property type="match status" value="1"/>
</dbReference>
<proteinExistence type="predicted"/>
<dbReference type="RefSeq" id="WP_010967273.1">
    <property type="nucleotide sequence ID" value="NZ_CP120366.1"/>
</dbReference>
<accession>A0ABY8TD82</accession>